<dbReference type="EMBL" id="PNCI01000068">
    <property type="protein sequence ID" value="TMP24636.1"/>
    <property type="molecule type" value="Genomic_DNA"/>
</dbReference>
<keyword evidence="1" id="KW-0472">Membrane</keyword>
<feature type="transmembrane region" description="Helical" evidence="1">
    <location>
        <begin position="71"/>
        <end position="93"/>
    </location>
</feature>
<dbReference type="RefSeq" id="WP_138549940.1">
    <property type="nucleotide sequence ID" value="NZ_PNCH01000005.1"/>
</dbReference>
<feature type="transmembrane region" description="Helical" evidence="1">
    <location>
        <begin position="139"/>
        <end position="161"/>
    </location>
</feature>
<feature type="transmembrane region" description="Helical" evidence="1">
    <location>
        <begin position="173"/>
        <end position="194"/>
    </location>
</feature>
<sequence length="281" mass="31133">MLTLLKEQIVPSLSADNALQGSLKTWIVIALLGQWAFAIYILSLYALPLLIGAAEQADKVSPTQGFDSTGSFNSFMFFGHIIPAAFMAISGIFQLSPGVRKRYPRFHRYNGRMFLFFGLCGALTGLYLSWGVGIRLSDIGALGVTLNGLLIPVFILLAWRSAVNKQFAAHQRWAVHSFILVNGVWAFRLFLMGWYVINQGPNGNTRNLDGPADITLSFLCYLLPMCIAELYFWAKKRRTDTAKWLATGAISIAAVITLIGVGAATMMMWSPRVMMIFNSLF</sequence>
<dbReference type="OrthoDB" id="8759010at2"/>
<name>A0A5S3WHP2_9GAMM</name>
<keyword evidence="1" id="KW-1133">Transmembrane helix</keyword>
<accession>A0A5S3WHP2</accession>
<evidence type="ECO:0000256" key="1">
    <source>
        <dbReference type="SAM" id="Phobius"/>
    </source>
</evidence>
<dbReference type="Pfam" id="PF10067">
    <property type="entry name" value="DUF2306"/>
    <property type="match status" value="1"/>
</dbReference>
<evidence type="ECO:0000313" key="2">
    <source>
        <dbReference type="EMBL" id="TMP24636.1"/>
    </source>
</evidence>
<reference evidence="2 3" key="1">
    <citation type="submission" date="2018-01" db="EMBL/GenBank/DDBJ databases">
        <authorList>
            <person name="Paulsen S."/>
            <person name="Gram L.K."/>
        </authorList>
    </citation>
    <scope>NUCLEOTIDE SEQUENCE [LARGE SCALE GENOMIC DNA]</scope>
    <source>
        <strain evidence="2 3">S2676</strain>
    </source>
</reference>
<organism evidence="2 3">
    <name type="scientific">Pseudoalteromonas rubra</name>
    <dbReference type="NCBI Taxonomy" id="43658"/>
    <lineage>
        <taxon>Bacteria</taxon>
        <taxon>Pseudomonadati</taxon>
        <taxon>Pseudomonadota</taxon>
        <taxon>Gammaproteobacteria</taxon>
        <taxon>Alteromonadales</taxon>
        <taxon>Pseudoalteromonadaceae</taxon>
        <taxon>Pseudoalteromonas</taxon>
    </lineage>
</organism>
<comment type="caution">
    <text evidence="2">The sequence shown here is derived from an EMBL/GenBank/DDBJ whole genome shotgun (WGS) entry which is preliminary data.</text>
</comment>
<feature type="transmembrane region" description="Helical" evidence="1">
    <location>
        <begin position="214"/>
        <end position="232"/>
    </location>
</feature>
<proteinExistence type="predicted"/>
<keyword evidence="1" id="KW-0812">Transmembrane</keyword>
<feature type="transmembrane region" description="Helical" evidence="1">
    <location>
        <begin position="114"/>
        <end position="133"/>
    </location>
</feature>
<evidence type="ECO:0008006" key="4">
    <source>
        <dbReference type="Google" id="ProtNLM"/>
    </source>
</evidence>
<evidence type="ECO:0000313" key="3">
    <source>
        <dbReference type="Proteomes" id="UP000310249"/>
    </source>
</evidence>
<feature type="transmembrane region" description="Helical" evidence="1">
    <location>
        <begin position="26"/>
        <end position="51"/>
    </location>
</feature>
<dbReference type="InterPro" id="IPR018750">
    <property type="entry name" value="DUF2306_membrane"/>
</dbReference>
<protein>
    <recommendedName>
        <fullName evidence="4">DUF2306 domain-containing protein</fullName>
    </recommendedName>
</protein>
<dbReference type="AlphaFoldDB" id="A0A5S3WHP2"/>
<gene>
    <name evidence="2" type="ORF">CWB99_21730</name>
</gene>
<reference evidence="3" key="2">
    <citation type="submission" date="2019-06" db="EMBL/GenBank/DDBJ databases">
        <title>Co-occurence of chitin degradation, pigmentation and bioactivity in marine Pseudoalteromonas.</title>
        <authorList>
            <person name="Sonnenschein E.C."/>
            <person name="Bech P.K."/>
        </authorList>
    </citation>
    <scope>NUCLEOTIDE SEQUENCE [LARGE SCALE GENOMIC DNA]</scope>
    <source>
        <strain evidence="3">S2676</strain>
    </source>
</reference>
<feature type="transmembrane region" description="Helical" evidence="1">
    <location>
        <begin position="244"/>
        <end position="269"/>
    </location>
</feature>
<dbReference type="Proteomes" id="UP000310249">
    <property type="component" value="Unassembled WGS sequence"/>
</dbReference>